<keyword evidence="2" id="KW-1185">Reference proteome</keyword>
<evidence type="ECO:0000313" key="1">
    <source>
        <dbReference type="EMBL" id="MXQ10231.1"/>
    </source>
</evidence>
<dbReference type="SUPFAM" id="SSF52343">
    <property type="entry name" value="Ferredoxin reductase-like, C-terminal NADP-linked domain"/>
    <property type="match status" value="1"/>
</dbReference>
<dbReference type="OrthoDB" id="9786134at2"/>
<reference evidence="1 2" key="2">
    <citation type="submission" date="2020-01" db="EMBL/GenBank/DDBJ databases">
        <title>Microvirga sp. nov., an arsenate reduction bacterium isolated from Tibet hotspring sediments.</title>
        <authorList>
            <person name="Xian W.-D."/>
            <person name="Li W.-J."/>
        </authorList>
    </citation>
    <scope>NUCLEOTIDE SEQUENCE [LARGE SCALE GENOMIC DNA]</scope>
    <source>
        <strain evidence="1 2">KCTC 23863</strain>
    </source>
</reference>
<dbReference type="Gene3D" id="3.40.50.80">
    <property type="entry name" value="Nucleotide-binding domain of ferredoxin-NADP reductase (FNR) module"/>
    <property type="match status" value="1"/>
</dbReference>
<proteinExistence type="predicted"/>
<comment type="caution">
    <text evidence="1">The sequence shown here is derived from an EMBL/GenBank/DDBJ whole genome shotgun (WGS) entry which is preliminary data.</text>
</comment>
<dbReference type="AlphaFoldDB" id="A0A7X3MNA6"/>
<dbReference type="EMBL" id="WURB01000001">
    <property type="protein sequence ID" value="MXQ10231.1"/>
    <property type="molecule type" value="Genomic_DNA"/>
</dbReference>
<gene>
    <name evidence="1" type="ORF">GR328_01910</name>
</gene>
<reference evidence="1 2" key="1">
    <citation type="submission" date="2019-12" db="EMBL/GenBank/DDBJ databases">
        <authorList>
            <person name="Yuan C.-G."/>
        </authorList>
    </citation>
    <scope>NUCLEOTIDE SEQUENCE [LARGE SCALE GENOMIC DNA]</scope>
    <source>
        <strain evidence="1 2">KCTC 23863</strain>
    </source>
</reference>
<accession>A0A7X3MNA6</accession>
<dbReference type="RefSeq" id="WP_160882827.1">
    <property type="nucleotide sequence ID" value="NZ_WURB01000001.1"/>
</dbReference>
<evidence type="ECO:0000313" key="2">
    <source>
        <dbReference type="Proteomes" id="UP000436483"/>
    </source>
</evidence>
<name>A0A7X3MNA6_9HYPH</name>
<sequence>MTGAWSDPTIHLVKATVPALQEHGLATSWPMSPAHVRAHVPERGGRNLFNLSLHGETGSQPRCLDKVPHRVHRTPNDSTRAMRDHVRSLAEAHPDLRAATFRRVATEDRLGEDYDHEGLISVEWLRANTPLDEAAYYLCCPRPLLWAFVGGLALAAVRSKRIHYGFLGSADESLAAV</sequence>
<protein>
    <submittedName>
        <fullName evidence="1">Uncharacterized protein</fullName>
    </submittedName>
</protein>
<organism evidence="1 2">
    <name type="scientific">Microvirga makkahensis</name>
    <dbReference type="NCBI Taxonomy" id="1128670"/>
    <lineage>
        <taxon>Bacteria</taxon>
        <taxon>Pseudomonadati</taxon>
        <taxon>Pseudomonadota</taxon>
        <taxon>Alphaproteobacteria</taxon>
        <taxon>Hyphomicrobiales</taxon>
        <taxon>Methylobacteriaceae</taxon>
        <taxon>Microvirga</taxon>
    </lineage>
</organism>
<dbReference type="InterPro" id="IPR039261">
    <property type="entry name" value="FNR_nucleotide-bd"/>
</dbReference>
<dbReference type="Proteomes" id="UP000436483">
    <property type="component" value="Unassembled WGS sequence"/>
</dbReference>